<organism evidence="1 2">
    <name type="scientific">Fusobacterium periodonticum 2_1_31</name>
    <dbReference type="NCBI Taxonomy" id="469599"/>
    <lineage>
        <taxon>Bacteria</taxon>
        <taxon>Fusobacteriati</taxon>
        <taxon>Fusobacteriota</taxon>
        <taxon>Fusobacteriia</taxon>
        <taxon>Fusobacteriales</taxon>
        <taxon>Fusobacteriaceae</taxon>
        <taxon>Fusobacterium</taxon>
    </lineage>
</organism>
<name>A0ABR4WQC1_9FUSO</name>
<evidence type="ECO:0000313" key="2">
    <source>
        <dbReference type="Proteomes" id="UP000003301"/>
    </source>
</evidence>
<proteinExistence type="predicted"/>
<comment type="caution">
    <text evidence="1">The sequence shown here is derived from an EMBL/GenBank/DDBJ whole genome shotgun (WGS) entry which is preliminary data.</text>
</comment>
<accession>A0ABR4WQC1</accession>
<protein>
    <submittedName>
        <fullName evidence="1">Uncharacterized protein</fullName>
    </submittedName>
</protein>
<keyword evidence="2" id="KW-1185">Reference proteome</keyword>
<gene>
    <name evidence="1" type="ORF">FSAG_003057</name>
</gene>
<reference evidence="1" key="1">
    <citation type="submission" date="2013-05" db="EMBL/GenBank/DDBJ databases">
        <title>The Genome Sequence of Fusobacterium sp. 2_1_31.</title>
        <authorList>
            <consortium name="The Broad Institute Genomics Platform"/>
            <person name="Earl A."/>
            <person name="Ward D."/>
            <person name="Feldgarden M."/>
            <person name="Gevers D."/>
            <person name="Ambrose C."/>
            <person name="Strauss J."/>
            <person name="Allen-Vercoe E."/>
            <person name="Walker B."/>
            <person name="Young S."/>
            <person name="Zeng Q."/>
            <person name="Gargeya S."/>
            <person name="Fitzgerald M."/>
            <person name="Haas B."/>
            <person name="Abouelleil A."/>
            <person name="Allen A.W."/>
            <person name="Alvarado L."/>
            <person name="Arachchi H.M."/>
            <person name="Berlin A.M."/>
            <person name="Chapman S.B."/>
            <person name="Gainer-Dewar J."/>
            <person name="Goldberg J."/>
            <person name="Griggs A."/>
            <person name="Gujja S."/>
            <person name="Hansen M."/>
            <person name="Howarth C."/>
            <person name="Imamovic A."/>
            <person name="Ireland A."/>
            <person name="Larimer J."/>
            <person name="McCowan C."/>
            <person name="Murphy C."/>
            <person name="Pearson M."/>
            <person name="Poon T.W."/>
            <person name="Priest M."/>
            <person name="Roberts A."/>
            <person name="Saif S."/>
            <person name="Shea T."/>
            <person name="Sisk P."/>
            <person name="Sykes S."/>
            <person name="Wortman J."/>
            <person name="Nusbaum C."/>
            <person name="Birren B."/>
        </authorList>
    </citation>
    <scope>NUCLEOTIDE SEQUENCE</scope>
    <source>
        <strain evidence="1">2_1_31</strain>
    </source>
</reference>
<sequence length="97" mass="11061">MKQQQGTIRYNAAINSLYKSDNGKELLAYNLENSSLVGIAITPNMVNDLNSKFTFINLMKKRLNKENEEKKGWKPLPLINFSTQINPDDNVPKYLGN</sequence>
<dbReference type="Proteomes" id="UP000003301">
    <property type="component" value="Unassembled WGS sequence"/>
</dbReference>
<dbReference type="RefSeq" id="WP_035467512.1">
    <property type="nucleotide sequence ID" value="NZ_KN173677.1"/>
</dbReference>
<dbReference type="EMBL" id="ACDC03000002">
    <property type="protein sequence ID" value="KGE63743.1"/>
    <property type="molecule type" value="Genomic_DNA"/>
</dbReference>
<evidence type="ECO:0000313" key="1">
    <source>
        <dbReference type="EMBL" id="KGE63743.1"/>
    </source>
</evidence>
<feature type="non-terminal residue" evidence="1">
    <location>
        <position position="97"/>
    </location>
</feature>